<evidence type="ECO:0000313" key="4">
    <source>
        <dbReference type="Proteomes" id="UP000712600"/>
    </source>
</evidence>
<reference evidence="3" key="1">
    <citation type="submission" date="2019-12" db="EMBL/GenBank/DDBJ databases">
        <title>Genome sequencing and annotation of Brassica cretica.</title>
        <authorList>
            <person name="Studholme D.J."/>
            <person name="Sarris P."/>
        </authorList>
    </citation>
    <scope>NUCLEOTIDE SEQUENCE</scope>
    <source>
        <strain evidence="3">PFS-109/04</strain>
        <tissue evidence="3">Leaf</tissue>
    </source>
</reference>
<dbReference type="GO" id="GO:0005524">
    <property type="term" value="F:ATP binding"/>
    <property type="evidence" value="ECO:0007669"/>
    <property type="project" value="UniProtKB-KW"/>
</dbReference>
<comment type="caution">
    <text evidence="3">The sequence shown here is derived from an EMBL/GenBank/DDBJ whole genome shotgun (WGS) entry which is preliminary data.</text>
</comment>
<gene>
    <name evidence="3" type="ORF">F2Q69_00014988</name>
</gene>
<protein>
    <submittedName>
        <fullName evidence="3">Uncharacterized protein</fullName>
    </submittedName>
</protein>
<sequence>MSDEKLNSAFFDIGHSSMQVCIARFTNGKLEVLSHGFDRCLGGRDFDEVLFNHFAHKFKEEYKIDVSQNAKASLSLKDECEELNKVISKNHVVTLKIECLMDEKNIRGLIKREEFEEISLLILERVKVPLEKALTDAGLSVNDVHIVEVVGSSSHVPAIIKFLTAFFGKEPMRTITGSESVARGALHSMLFSLPKVENSLRFMVVYLSQFCWRGKEELRIRRAPLFSPKKPHP</sequence>
<dbReference type="Pfam" id="PF00012">
    <property type="entry name" value="HSP70"/>
    <property type="match status" value="1"/>
</dbReference>
<dbReference type="Gene3D" id="3.30.420.40">
    <property type="match status" value="2"/>
</dbReference>
<dbReference type="SUPFAM" id="SSF53067">
    <property type="entry name" value="Actin-like ATPase domain"/>
    <property type="match status" value="1"/>
</dbReference>
<evidence type="ECO:0000256" key="2">
    <source>
        <dbReference type="ARBA" id="ARBA00022840"/>
    </source>
</evidence>
<dbReference type="PANTHER" id="PTHR45639:SF18">
    <property type="entry name" value="IG-LIKE DOMAIN-CONTAINING PROTEIN"/>
    <property type="match status" value="1"/>
</dbReference>
<keyword evidence="1" id="KW-0547">Nucleotide-binding</keyword>
<dbReference type="GO" id="GO:0005634">
    <property type="term" value="C:nucleus"/>
    <property type="evidence" value="ECO:0007669"/>
    <property type="project" value="TreeGrafter"/>
</dbReference>
<dbReference type="InterPro" id="IPR013126">
    <property type="entry name" value="Hsp_70_fam"/>
</dbReference>
<dbReference type="Proteomes" id="UP000712600">
    <property type="component" value="Unassembled WGS sequence"/>
</dbReference>
<dbReference type="GO" id="GO:0140662">
    <property type="term" value="F:ATP-dependent protein folding chaperone"/>
    <property type="evidence" value="ECO:0007669"/>
    <property type="project" value="InterPro"/>
</dbReference>
<dbReference type="GO" id="GO:0005829">
    <property type="term" value="C:cytosol"/>
    <property type="evidence" value="ECO:0007669"/>
    <property type="project" value="TreeGrafter"/>
</dbReference>
<evidence type="ECO:0000313" key="3">
    <source>
        <dbReference type="EMBL" id="KAF3554719.1"/>
    </source>
</evidence>
<accession>A0A8S9QWG5</accession>
<dbReference type="AlphaFoldDB" id="A0A8S9QWG5"/>
<dbReference type="Gene3D" id="3.90.640.10">
    <property type="entry name" value="Actin, Chain A, domain 4"/>
    <property type="match status" value="1"/>
</dbReference>
<dbReference type="FunFam" id="3.90.640.10:FF:000004">
    <property type="entry name" value="Heat shock 70 kDa protein 4"/>
    <property type="match status" value="1"/>
</dbReference>
<proteinExistence type="predicted"/>
<dbReference type="EMBL" id="QGKX02000996">
    <property type="protein sequence ID" value="KAF3554719.1"/>
    <property type="molecule type" value="Genomic_DNA"/>
</dbReference>
<keyword evidence="2" id="KW-0067">ATP-binding</keyword>
<evidence type="ECO:0000256" key="1">
    <source>
        <dbReference type="ARBA" id="ARBA00022741"/>
    </source>
</evidence>
<dbReference type="InterPro" id="IPR043129">
    <property type="entry name" value="ATPase_NBD"/>
</dbReference>
<name>A0A8S9QWG5_BRACR</name>
<organism evidence="3 4">
    <name type="scientific">Brassica cretica</name>
    <name type="common">Mustard</name>
    <dbReference type="NCBI Taxonomy" id="69181"/>
    <lineage>
        <taxon>Eukaryota</taxon>
        <taxon>Viridiplantae</taxon>
        <taxon>Streptophyta</taxon>
        <taxon>Embryophyta</taxon>
        <taxon>Tracheophyta</taxon>
        <taxon>Spermatophyta</taxon>
        <taxon>Magnoliopsida</taxon>
        <taxon>eudicotyledons</taxon>
        <taxon>Gunneridae</taxon>
        <taxon>Pentapetalae</taxon>
        <taxon>rosids</taxon>
        <taxon>malvids</taxon>
        <taxon>Brassicales</taxon>
        <taxon>Brassicaceae</taxon>
        <taxon>Brassiceae</taxon>
        <taxon>Brassica</taxon>
    </lineage>
</organism>
<dbReference type="PANTHER" id="PTHR45639">
    <property type="entry name" value="HSC70CB, ISOFORM G-RELATED"/>
    <property type="match status" value="1"/>
</dbReference>